<sequence length="118" mass="13865">MSILGCVFAFIMICFSADCKHKNVFLQRTSTKTILTKKKNLGNCRLWNGRKMRILEAKKEKRRKTSEAFFRVIFPRVKICKFSFSYYKDQRKSGRLRHFTNVGLFFLSIPIPGFVPSD</sequence>
<proteinExistence type="predicted"/>
<evidence type="ECO:0000313" key="2">
    <source>
        <dbReference type="Proteomes" id="UP001199750"/>
    </source>
</evidence>
<reference evidence="1" key="1">
    <citation type="submission" date="2022-01" db="EMBL/GenBank/DDBJ databases">
        <title>Collection of gut derived symbiotic bacterial strains cultured from healthy donors.</title>
        <authorList>
            <person name="Lin H."/>
            <person name="Kohout C."/>
            <person name="Waligurski E."/>
            <person name="Pamer E.G."/>
        </authorList>
    </citation>
    <scope>NUCLEOTIDE SEQUENCE</scope>
    <source>
        <strain evidence="1">DFI.1.149</strain>
    </source>
</reference>
<gene>
    <name evidence="1" type="ORF">L0P03_21610</name>
</gene>
<evidence type="ECO:0008006" key="3">
    <source>
        <dbReference type="Google" id="ProtNLM"/>
    </source>
</evidence>
<organism evidence="1 2">
    <name type="scientific">Odoribacter splanchnicus</name>
    <dbReference type="NCBI Taxonomy" id="28118"/>
    <lineage>
        <taxon>Bacteria</taxon>
        <taxon>Pseudomonadati</taxon>
        <taxon>Bacteroidota</taxon>
        <taxon>Bacteroidia</taxon>
        <taxon>Bacteroidales</taxon>
        <taxon>Odoribacteraceae</taxon>
        <taxon>Odoribacter</taxon>
    </lineage>
</organism>
<evidence type="ECO:0000313" key="1">
    <source>
        <dbReference type="EMBL" id="MCG4962410.1"/>
    </source>
</evidence>
<dbReference type="RefSeq" id="WP_237983091.1">
    <property type="nucleotide sequence ID" value="NZ_JAKNDJ010000119.1"/>
</dbReference>
<feature type="non-terminal residue" evidence="1">
    <location>
        <position position="118"/>
    </location>
</feature>
<dbReference type="Proteomes" id="UP001199750">
    <property type="component" value="Unassembled WGS sequence"/>
</dbReference>
<accession>A0AAW5CKW4</accession>
<dbReference type="AlphaFoldDB" id="A0AAW5CKW4"/>
<protein>
    <recommendedName>
        <fullName evidence="3">Secreted protein</fullName>
    </recommendedName>
</protein>
<comment type="caution">
    <text evidence="1">The sequence shown here is derived from an EMBL/GenBank/DDBJ whole genome shotgun (WGS) entry which is preliminary data.</text>
</comment>
<name>A0AAW5CKW4_9BACT</name>
<dbReference type="EMBL" id="JAKNDN010000123">
    <property type="protein sequence ID" value="MCG4962410.1"/>
    <property type="molecule type" value="Genomic_DNA"/>
</dbReference>